<evidence type="ECO:0000313" key="3">
    <source>
        <dbReference type="Proteomes" id="UP000682733"/>
    </source>
</evidence>
<accession>A0A8S2X5R0</accession>
<comment type="caution">
    <text evidence="2">The sequence shown here is derived from an EMBL/GenBank/DDBJ whole genome shotgun (WGS) entry which is preliminary data.</text>
</comment>
<dbReference type="InterPro" id="IPR018289">
    <property type="entry name" value="MULE_transposase_dom"/>
</dbReference>
<organism evidence="2 3">
    <name type="scientific">Didymodactylos carnosus</name>
    <dbReference type="NCBI Taxonomy" id="1234261"/>
    <lineage>
        <taxon>Eukaryota</taxon>
        <taxon>Metazoa</taxon>
        <taxon>Spiralia</taxon>
        <taxon>Gnathifera</taxon>
        <taxon>Rotifera</taxon>
        <taxon>Eurotatoria</taxon>
        <taxon>Bdelloidea</taxon>
        <taxon>Philodinida</taxon>
        <taxon>Philodinidae</taxon>
        <taxon>Didymodactylos</taxon>
    </lineage>
</organism>
<dbReference type="AlphaFoldDB" id="A0A8S2X5R0"/>
<sequence>MYSVDDFKQWCLQRAAIPTIQSLQDVFVSTYEIISCDNLFIFFTTKQLISVGALSRLLQVDATFKLNWNELPVLVFGCSDANRKVHPFGIALISSDESCDSYVKLFQSIKNTVFKVTGIQYEIDYLLSDGAKGITAAKNIEFPGAKRLMCWAHCIRKIREHRKMVASHKWADIDKDILSLQLAFNDQLFQKGAALLLSKWRQYTDLHAFCSYFEQQRLIELPYWSEGAALGVPSTNNGLESLNGKIKSQYTLRNKSSL</sequence>
<feature type="non-terminal residue" evidence="2">
    <location>
        <position position="258"/>
    </location>
</feature>
<name>A0A8S2X5R0_9BILA</name>
<dbReference type="Proteomes" id="UP000682733">
    <property type="component" value="Unassembled WGS sequence"/>
</dbReference>
<dbReference type="EMBL" id="CAJOBA010088960">
    <property type="protein sequence ID" value="CAF4475847.1"/>
    <property type="molecule type" value="Genomic_DNA"/>
</dbReference>
<evidence type="ECO:0000313" key="2">
    <source>
        <dbReference type="EMBL" id="CAF4475847.1"/>
    </source>
</evidence>
<dbReference type="Pfam" id="PF10551">
    <property type="entry name" value="MULE"/>
    <property type="match status" value="1"/>
</dbReference>
<evidence type="ECO:0000259" key="1">
    <source>
        <dbReference type="Pfam" id="PF10551"/>
    </source>
</evidence>
<protein>
    <recommendedName>
        <fullName evidence="1">MULE transposase domain-containing protein</fullName>
    </recommendedName>
</protein>
<reference evidence="2" key="1">
    <citation type="submission" date="2021-02" db="EMBL/GenBank/DDBJ databases">
        <authorList>
            <person name="Nowell W R."/>
        </authorList>
    </citation>
    <scope>NUCLEOTIDE SEQUENCE</scope>
</reference>
<proteinExistence type="predicted"/>
<feature type="domain" description="MULE transposase" evidence="1">
    <location>
        <begin position="58"/>
        <end position="155"/>
    </location>
</feature>
<gene>
    <name evidence="2" type="ORF">TMI583_LOCUS46915</name>
</gene>